<organism evidence="2 3">
    <name type="scientific">Dictyostelium purpureum</name>
    <name type="common">Slime mold</name>
    <dbReference type="NCBI Taxonomy" id="5786"/>
    <lineage>
        <taxon>Eukaryota</taxon>
        <taxon>Amoebozoa</taxon>
        <taxon>Evosea</taxon>
        <taxon>Eumycetozoa</taxon>
        <taxon>Dictyostelia</taxon>
        <taxon>Dictyosteliales</taxon>
        <taxon>Dictyosteliaceae</taxon>
        <taxon>Dictyostelium</taxon>
    </lineage>
</organism>
<evidence type="ECO:0000313" key="2">
    <source>
        <dbReference type="EMBL" id="EGC33965.1"/>
    </source>
</evidence>
<dbReference type="EMBL" id="GL871118">
    <property type="protein sequence ID" value="EGC33965.1"/>
    <property type="molecule type" value="Genomic_DNA"/>
</dbReference>
<dbReference type="InParanoid" id="F0ZQ08"/>
<dbReference type="PANTHER" id="PTHR31318">
    <property type="entry name" value="EXPRESSED PROTEIN-RELATED"/>
    <property type="match status" value="1"/>
</dbReference>
<feature type="chain" id="PRO_5003261890" description="Right handed beta helix domain-containing protein" evidence="1">
    <location>
        <begin position="24"/>
        <end position="301"/>
    </location>
</feature>
<keyword evidence="3" id="KW-1185">Reference proteome</keyword>
<name>F0ZQ08_DICPU</name>
<keyword evidence="1" id="KW-0732">Signal</keyword>
<protein>
    <recommendedName>
        <fullName evidence="4">Right handed beta helix domain-containing protein</fullName>
    </recommendedName>
</protein>
<reference evidence="3" key="1">
    <citation type="journal article" date="2011" name="Genome Biol.">
        <title>Comparative genomics of the social amoebae Dictyostelium discoideum and Dictyostelium purpureum.</title>
        <authorList>
            <consortium name="US DOE Joint Genome Institute (JGI-PGF)"/>
            <person name="Sucgang R."/>
            <person name="Kuo A."/>
            <person name="Tian X."/>
            <person name="Salerno W."/>
            <person name="Parikh A."/>
            <person name="Feasley C.L."/>
            <person name="Dalin E."/>
            <person name="Tu H."/>
            <person name="Huang E."/>
            <person name="Barry K."/>
            <person name="Lindquist E."/>
            <person name="Shapiro H."/>
            <person name="Bruce D."/>
            <person name="Schmutz J."/>
            <person name="Salamov A."/>
            <person name="Fey P."/>
            <person name="Gaudet P."/>
            <person name="Anjard C."/>
            <person name="Babu M.M."/>
            <person name="Basu S."/>
            <person name="Bushmanova Y."/>
            <person name="van der Wel H."/>
            <person name="Katoh-Kurasawa M."/>
            <person name="Dinh C."/>
            <person name="Coutinho P.M."/>
            <person name="Saito T."/>
            <person name="Elias M."/>
            <person name="Schaap P."/>
            <person name="Kay R.R."/>
            <person name="Henrissat B."/>
            <person name="Eichinger L."/>
            <person name="Rivero F."/>
            <person name="Putnam N.H."/>
            <person name="West C.M."/>
            <person name="Loomis W.F."/>
            <person name="Chisholm R.L."/>
            <person name="Shaulsky G."/>
            <person name="Strassmann J.E."/>
            <person name="Queller D.C."/>
            <person name="Kuspa A."/>
            <person name="Grigoriev I.V."/>
        </authorList>
    </citation>
    <scope>NUCLEOTIDE SEQUENCE [LARGE SCALE GENOMIC DNA]</scope>
    <source>
        <strain evidence="3">QSDP1</strain>
    </source>
</reference>
<dbReference type="KEGG" id="dpp:DICPUDRAFT_153895"/>
<proteinExistence type="predicted"/>
<dbReference type="AlphaFoldDB" id="F0ZQ08"/>
<dbReference type="PANTHER" id="PTHR31318:SF2">
    <property type="entry name" value="PECTIN LYASE-LIKE FAMILY PROTEIN-RELATED"/>
    <property type="match status" value="1"/>
</dbReference>
<evidence type="ECO:0000313" key="3">
    <source>
        <dbReference type="Proteomes" id="UP000001064"/>
    </source>
</evidence>
<dbReference type="RefSeq" id="XP_003289498.1">
    <property type="nucleotide sequence ID" value="XM_003289450.1"/>
</dbReference>
<gene>
    <name evidence="2" type="ORF">DICPUDRAFT_153895</name>
</gene>
<evidence type="ECO:0008006" key="4">
    <source>
        <dbReference type="Google" id="ProtNLM"/>
    </source>
</evidence>
<dbReference type="Proteomes" id="UP000001064">
    <property type="component" value="Unassembled WGS sequence"/>
</dbReference>
<accession>F0ZQ08</accession>
<dbReference type="GeneID" id="10502612"/>
<sequence length="301" mass="34462">MKIINNIFFIIVVLFINISISYQTESNTPSLYREDETCTIIINPKQLQKPTMDCGYSNYGGCTSIKHALYSLNMLLKTKDCSTAKIIIENGVYYSFLLNSVDSIELSNLNNIKLLQIVGKEKKTFINGKNFEGSFFTFKEQLASPIEFQFVNLNFRNWHGEGNLIDFSPGGNKFVQIKFFNCTFKNIETPSILTANFPFSAINNRVSFYNSDFRNISTINNPVVINHSNIKFTDSNINYSKMALTFFNLDSSFIKFSNSTISKELIYPVSGRNNYVEVYKTKDMTLAYCYNCFISKSDTKD</sequence>
<evidence type="ECO:0000256" key="1">
    <source>
        <dbReference type="SAM" id="SignalP"/>
    </source>
</evidence>
<dbReference type="VEuPathDB" id="AmoebaDB:DICPUDRAFT_153895"/>
<feature type="signal peptide" evidence="1">
    <location>
        <begin position="1"/>
        <end position="23"/>
    </location>
</feature>